<proteinExistence type="predicted"/>
<evidence type="ECO:0000313" key="5">
    <source>
        <dbReference type="Proteomes" id="UP000061546"/>
    </source>
</evidence>
<keyword evidence="2 4" id="KW-0067">ATP-binding</keyword>
<evidence type="ECO:0000313" key="4">
    <source>
        <dbReference type="EMBL" id="ALB29967.1"/>
    </source>
</evidence>
<dbReference type="PANTHER" id="PTHR42855">
    <property type="entry name" value="ABC TRANSPORTER ATP-BINDING SUBUNIT"/>
    <property type="match status" value="1"/>
</dbReference>
<dbReference type="GO" id="GO:0016887">
    <property type="term" value="F:ATP hydrolysis activity"/>
    <property type="evidence" value="ECO:0007669"/>
    <property type="project" value="InterPro"/>
</dbReference>
<dbReference type="Proteomes" id="UP000061546">
    <property type="component" value="Chromosome"/>
</dbReference>
<dbReference type="PROSITE" id="PS00211">
    <property type="entry name" value="ABC_TRANSPORTER_1"/>
    <property type="match status" value="2"/>
</dbReference>
<reference evidence="4 5" key="1">
    <citation type="submission" date="2015-08" db="EMBL/GenBank/DDBJ databases">
        <title>Genomic sequence of Lactobacillus heilongjiangensis DSM 28069, isolated from Chinese traditional pickle.</title>
        <authorList>
            <person name="Jiang X."/>
            <person name="Zheng B."/>
            <person name="Cheng H."/>
        </authorList>
    </citation>
    <scope>NUCLEOTIDE SEQUENCE [LARGE SCALE GENOMIC DNA]</scope>
    <source>
        <strain evidence="4 5">DSM 28069</strain>
    </source>
</reference>
<dbReference type="InterPro" id="IPR051309">
    <property type="entry name" value="ABCF_ATPase"/>
</dbReference>
<keyword evidence="1" id="KW-0547">Nucleotide-binding</keyword>
<dbReference type="InterPro" id="IPR003439">
    <property type="entry name" value="ABC_transporter-like_ATP-bd"/>
</dbReference>
<dbReference type="GO" id="GO:0005524">
    <property type="term" value="F:ATP binding"/>
    <property type="evidence" value="ECO:0007669"/>
    <property type="project" value="UniProtKB-KW"/>
</dbReference>
<dbReference type="PANTHER" id="PTHR42855:SF2">
    <property type="entry name" value="DRUG RESISTANCE ABC TRANSPORTER,ATP-BINDING PROTEIN"/>
    <property type="match status" value="1"/>
</dbReference>
<dbReference type="FunFam" id="3.40.50.300:FF:000011">
    <property type="entry name" value="Putative ABC transporter ATP-binding component"/>
    <property type="match status" value="1"/>
</dbReference>
<dbReference type="RefSeq" id="WP_041500025.1">
    <property type="nucleotide sequence ID" value="NZ_BJDV01000004.1"/>
</dbReference>
<name>A0A0K2LF98_9LACO</name>
<protein>
    <submittedName>
        <fullName evidence="4">Multidrug ABC transporter ATP-binding protein</fullName>
    </submittedName>
</protein>
<dbReference type="Pfam" id="PF00005">
    <property type="entry name" value="ABC_tran"/>
    <property type="match status" value="2"/>
</dbReference>
<dbReference type="SUPFAM" id="SSF52540">
    <property type="entry name" value="P-loop containing nucleoside triphosphate hydrolases"/>
    <property type="match status" value="2"/>
</dbReference>
<dbReference type="AlphaFoldDB" id="A0A0K2LF98"/>
<evidence type="ECO:0000256" key="2">
    <source>
        <dbReference type="ARBA" id="ARBA00022840"/>
    </source>
</evidence>
<dbReference type="SMART" id="SM00382">
    <property type="entry name" value="AAA"/>
    <property type="match status" value="2"/>
</dbReference>
<organism evidence="4 5">
    <name type="scientific">Companilactobacillus heilongjiangensis</name>
    <dbReference type="NCBI Taxonomy" id="1074467"/>
    <lineage>
        <taxon>Bacteria</taxon>
        <taxon>Bacillati</taxon>
        <taxon>Bacillota</taxon>
        <taxon>Bacilli</taxon>
        <taxon>Lactobacillales</taxon>
        <taxon>Lactobacillaceae</taxon>
        <taxon>Companilactobacillus</taxon>
    </lineage>
</organism>
<dbReference type="InterPro" id="IPR003593">
    <property type="entry name" value="AAA+_ATPase"/>
</dbReference>
<evidence type="ECO:0000259" key="3">
    <source>
        <dbReference type="PROSITE" id="PS50893"/>
    </source>
</evidence>
<dbReference type="OrthoDB" id="9762369at2"/>
<sequence>MSVLEVHDLTQQFLDKRLYDSANLQVNKEDHLGIIGQNGVGKSTFIKILTGQIEPDEGKISWKKHLTIGYLDQQAKLAAGMTIYEYLKTAFSKLYETSDKLNDIYMNNPDDEDLEKAGKLQEILDANDFYELDTKIQQVATGLGLDAIGYDHDVSKLSGGQRSKIILAKILLEQPDMILLDEPTNYLDTNHIDWLADYLNNFEGAFIVISHDYGFLDRIINCVADFEFGKITKYTGSLKQALKQKAANKETYMKAYVKQQDQISKTKAYIRKFKAGSRSKSAKSREKQLSHMEVLTPPGNKTAASFGFPYIEVPSSRMLLEVNDLKVGYDGKALFDKALNFSIVSGEKMVIKGFNGIGKSTLIKTLLGIIPPIEGNFDFSETVKIGYFKQDLVWKNNLESPFKYISDEHSDKDGKEVRRVLARTGLTNQQIMSQMRSLSGGEQTKVKIADLMFDNTNFLFMDEPTNHLDDESKAALRKGLKNYDGSMILVTHEEDFYSSDWIDKVLDIEKIKEN</sequence>
<gene>
    <name evidence="4" type="ORF">JP39_11700</name>
</gene>
<dbReference type="Pfam" id="PF12848">
    <property type="entry name" value="ABC_tran_Xtn"/>
    <property type="match status" value="1"/>
</dbReference>
<dbReference type="EMBL" id="CP012559">
    <property type="protein sequence ID" value="ALB29967.1"/>
    <property type="molecule type" value="Genomic_DNA"/>
</dbReference>
<feature type="domain" description="ABC transporter" evidence="3">
    <location>
        <begin position="4"/>
        <end position="253"/>
    </location>
</feature>
<dbReference type="InterPro" id="IPR017871">
    <property type="entry name" value="ABC_transporter-like_CS"/>
</dbReference>
<dbReference type="STRING" id="1074467.JP39_11700"/>
<dbReference type="Gene3D" id="3.40.50.300">
    <property type="entry name" value="P-loop containing nucleotide triphosphate hydrolases"/>
    <property type="match status" value="2"/>
</dbReference>
<accession>A0A0K2LF98</accession>
<dbReference type="KEGG" id="lhi:JP39_11700"/>
<dbReference type="InterPro" id="IPR027417">
    <property type="entry name" value="P-loop_NTPase"/>
</dbReference>
<dbReference type="CDD" id="cd03221">
    <property type="entry name" value="ABCF_EF-3"/>
    <property type="match status" value="2"/>
</dbReference>
<keyword evidence="5" id="KW-1185">Reference proteome</keyword>
<dbReference type="PROSITE" id="PS50893">
    <property type="entry name" value="ABC_TRANSPORTER_2"/>
    <property type="match status" value="2"/>
</dbReference>
<feature type="domain" description="ABC transporter" evidence="3">
    <location>
        <begin position="320"/>
        <end position="514"/>
    </location>
</feature>
<dbReference type="InterPro" id="IPR032781">
    <property type="entry name" value="ABC_tran_Xtn"/>
</dbReference>
<evidence type="ECO:0000256" key="1">
    <source>
        <dbReference type="ARBA" id="ARBA00022741"/>
    </source>
</evidence>